<keyword evidence="10" id="KW-0234">DNA repair</keyword>
<dbReference type="Gene3D" id="1.10.10.160">
    <property type="match status" value="1"/>
</dbReference>
<dbReference type="InterPro" id="IPR011604">
    <property type="entry name" value="PDDEXK-like_dom_sf"/>
</dbReference>
<evidence type="ECO:0000256" key="1">
    <source>
        <dbReference type="ARBA" id="ARBA00009922"/>
    </source>
</evidence>
<dbReference type="InterPro" id="IPR011335">
    <property type="entry name" value="Restrct_endonuc-II-like"/>
</dbReference>
<evidence type="ECO:0000259" key="16">
    <source>
        <dbReference type="PROSITE" id="PS51198"/>
    </source>
</evidence>
<comment type="catalytic activity">
    <reaction evidence="12">
        <text>Couples ATP hydrolysis with the unwinding of duplex DNA by translocating in the 3'-5' direction.</text>
        <dbReference type="EC" id="5.6.2.4"/>
    </reaction>
</comment>
<evidence type="ECO:0000256" key="4">
    <source>
        <dbReference type="ARBA" id="ARBA00022763"/>
    </source>
</evidence>
<evidence type="ECO:0000313" key="18">
    <source>
        <dbReference type="EMBL" id="TAJ43976.1"/>
    </source>
</evidence>
<evidence type="ECO:0000256" key="11">
    <source>
        <dbReference type="ARBA" id="ARBA00023235"/>
    </source>
</evidence>
<dbReference type="PROSITE" id="PS51217">
    <property type="entry name" value="UVRD_HELICASE_CTER"/>
    <property type="match status" value="1"/>
</dbReference>
<evidence type="ECO:0000256" key="8">
    <source>
        <dbReference type="ARBA" id="ARBA00022840"/>
    </source>
</evidence>
<dbReference type="InterPro" id="IPR038726">
    <property type="entry name" value="PDDEXK_AddAB-type"/>
</dbReference>
<dbReference type="CDD" id="cd17932">
    <property type="entry name" value="DEXQc_UvrD"/>
    <property type="match status" value="1"/>
</dbReference>
<dbReference type="AlphaFoldDB" id="A0A483CWF6"/>
<dbReference type="OrthoDB" id="203178at2157"/>
<dbReference type="GO" id="GO:0005524">
    <property type="term" value="F:ATP binding"/>
    <property type="evidence" value="ECO:0007669"/>
    <property type="project" value="UniProtKB-UniRule"/>
</dbReference>
<evidence type="ECO:0000256" key="13">
    <source>
        <dbReference type="ARBA" id="ARBA00034808"/>
    </source>
</evidence>
<protein>
    <recommendedName>
        <fullName evidence="13">DNA 3'-5' helicase</fullName>
        <ecNumber evidence="13">5.6.2.4</ecNumber>
    </recommendedName>
</protein>
<evidence type="ECO:0000256" key="15">
    <source>
        <dbReference type="PROSITE-ProRule" id="PRU00560"/>
    </source>
</evidence>
<dbReference type="EC" id="5.6.2.4" evidence="13"/>
<evidence type="ECO:0000256" key="14">
    <source>
        <dbReference type="ARBA" id="ARBA00048988"/>
    </source>
</evidence>
<dbReference type="SUPFAM" id="SSF52540">
    <property type="entry name" value="P-loop containing nucleoside triphosphate hydrolases"/>
    <property type="match status" value="1"/>
</dbReference>
<dbReference type="Proteomes" id="UP000292580">
    <property type="component" value="Unassembled WGS sequence"/>
</dbReference>
<keyword evidence="7" id="KW-0269">Exonuclease</keyword>
<dbReference type="Pfam" id="PF13361">
    <property type="entry name" value="UvrD_C"/>
    <property type="match status" value="1"/>
</dbReference>
<dbReference type="PANTHER" id="PTHR11070:SF2">
    <property type="entry name" value="ATP-DEPENDENT DNA HELICASE SRS2"/>
    <property type="match status" value="1"/>
</dbReference>
<dbReference type="PROSITE" id="PS51198">
    <property type="entry name" value="UVRD_HELICASE_ATP_BIND"/>
    <property type="match status" value="1"/>
</dbReference>
<name>A0A483CWF6_9EURY</name>
<dbReference type="Gene3D" id="3.40.50.300">
    <property type="entry name" value="P-loop containing nucleotide triphosphate hydrolases"/>
    <property type="match status" value="2"/>
</dbReference>
<keyword evidence="9" id="KW-0238">DNA-binding</keyword>
<dbReference type="InterPro" id="IPR014016">
    <property type="entry name" value="UvrD-like_ATP-bd"/>
</dbReference>
<dbReference type="GO" id="GO:0000725">
    <property type="term" value="P:recombinational repair"/>
    <property type="evidence" value="ECO:0007669"/>
    <property type="project" value="TreeGrafter"/>
</dbReference>
<dbReference type="InterPro" id="IPR013986">
    <property type="entry name" value="DExx_box_DNA_helicase_dom_sf"/>
</dbReference>
<dbReference type="EMBL" id="PGCL01000003">
    <property type="protein sequence ID" value="TAJ43976.1"/>
    <property type="molecule type" value="Genomic_DNA"/>
</dbReference>
<feature type="domain" description="UvrD-like helicase ATP-binding" evidence="16">
    <location>
        <begin position="1"/>
        <end position="296"/>
    </location>
</feature>
<dbReference type="Pfam" id="PF12705">
    <property type="entry name" value="PDDEXK_1"/>
    <property type="match status" value="1"/>
</dbReference>
<accession>A0A483CWF6</accession>
<dbReference type="Gene3D" id="1.10.486.10">
    <property type="entry name" value="PCRA, domain 4"/>
    <property type="match status" value="1"/>
</dbReference>
<dbReference type="PANTHER" id="PTHR11070">
    <property type="entry name" value="UVRD / RECB / PCRA DNA HELICASE FAMILY MEMBER"/>
    <property type="match status" value="1"/>
</dbReference>
<keyword evidence="11" id="KW-0413">Isomerase</keyword>
<evidence type="ECO:0000256" key="10">
    <source>
        <dbReference type="ARBA" id="ARBA00023204"/>
    </source>
</evidence>
<keyword evidence="8 15" id="KW-0067">ATP-binding</keyword>
<feature type="binding site" evidence="15">
    <location>
        <begin position="21"/>
        <end position="28"/>
    </location>
    <ligand>
        <name>ATP</name>
        <dbReference type="ChEBI" id="CHEBI:30616"/>
    </ligand>
</feature>
<feature type="domain" description="UvrD-like helicase C-terminal" evidence="17">
    <location>
        <begin position="297"/>
        <end position="580"/>
    </location>
</feature>
<proteinExistence type="inferred from homology"/>
<evidence type="ECO:0000256" key="12">
    <source>
        <dbReference type="ARBA" id="ARBA00034617"/>
    </source>
</evidence>
<keyword evidence="2" id="KW-0540">Nuclease</keyword>
<keyword evidence="6 15" id="KW-0347">Helicase</keyword>
<dbReference type="InterPro" id="IPR000212">
    <property type="entry name" value="DNA_helicase_UvrD/REP"/>
</dbReference>
<keyword evidence="19" id="KW-1185">Reference proteome</keyword>
<evidence type="ECO:0000256" key="3">
    <source>
        <dbReference type="ARBA" id="ARBA00022741"/>
    </source>
</evidence>
<evidence type="ECO:0000256" key="7">
    <source>
        <dbReference type="ARBA" id="ARBA00022839"/>
    </source>
</evidence>
<dbReference type="SUPFAM" id="SSF52980">
    <property type="entry name" value="Restriction endonuclease-like"/>
    <property type="match status" value="1"/>
</dbReference>
<evidence type="ECO:0000256" key="9">
    <source>
        <dbReference type="ARBA" id="ARBA00023125"/>
    </source>
</evidence>
<keyword evidence="5 15" id="KW-0378">Hydrolase</keyword>
<dbReference type="Pfam" id="PF00580">
    <property type="entry name" value="UvrD-helicase"/>
    <property type="match status" value="1"/>
</dbReference>
<evidence type="ECO:0000256" key="5">
    <source>
        <dbReference type="ARBA" id="ARBA00022801"/>
    </source>
</evidence>
<evidence type="ECO:0000256" key="6">
    <source>
        <dbReference type="ARBA" id="ARBA00022806"/>
    </source>
</evidence>
<dbReference type="InterPro" id="IPR014017">
    <property type="entry name" value="DNA_helicase_UvrD-like_C"/>
</dbReference>
<organism evidence="18 19">
    <name type="scientific">Methanofollis fontis</name>
    <dbReference type="NCBI Taxonomy" id="2052832"/>
    <lineage>
        <taxon>Archaea</taxon>
        <taxon>Methanobacteriati</taxon>
        <taxon>Methanobacteriota</taxon>
        <taxon>Stenosarchaea group</taxon>
        <taxon>Methanomicrobia</taxon>
        <taxon>Methanomicrobiales</taxon>
        <taxon>Methanomicrobiaceae</taxon>
        <taxon>Methanofollis</taxon>
    </lineage>
</organism>
<evidence type="ECO:0000313" key="19">
    <source>
        <dbReference type="Proteomes" id="UP000292580"/>
    </source>
</evidence>
<dbReference type="Gene3D" id="3.90.320.10">
    <property type="match status" value="1"/>
</dbReference>
<dbReference type="GO" id="GO:0003677">
    <property type="term" value="F:DNA binding"/>
    <property type="evidence" value="ECO:0007669"/>
    <property type="project" value="UniProtKB-KW"/>
</dbReference>
<evidence type="ECO:0000259" key="17">
    <source>
        <dbReference type="PROSITE" id="PS51217"/>
    </source>
</evidence>
<comment type="caution">
    <text evidence="18">The sequence shown here is derived from an EMBL/GenBank/DDBJ whole genome shotgun (WGS) entry which is preliminary data.</text>
</comment>
<sequence length="1014" mass="114407">MPLNPRQMEAVTSSGRQLVLAGPGSGKTRVITEKVLHLIESGQADPEEILALTFSDRAAREMQERIDRAGDCAAGCTVQTFHSFCHSLLRDHPLESGLNLTNGLISRTNQIVWGQRHIDDFDFEYIEVGNNAAGVIESIMDGISSFRDELITADDLERYLAERFMDADDPEDDIEALRLADLLSVYRAYERYKRDERRIDFDDMIHEAVTLLERRPPVRESLVRQYPHILVDEFQDTNYAQLALVKAMAGGHLCVVGDDDQSIYRFRGAYFGNVNDFAATYPDHSLTVLNQNYRNSATILALAREFIEQAPDRTPKDLRTDNPDGEPVVVAECENEAAEAVYVADEIRALLQSEFTPRKEEGPRRFRCGDIAILCRQRAQGKKFYRQLFNDGIPCEFVGEEDFLRFPAVRDLIAVLQAADDPLNAGIPINRLLRRAGVSEVTVQGINRAARKHADTGEDTDGVYEVLLQHNGDAAVQEVASRIGRAIEQKTALSFPDFIHSLMMESGGLYAAVLREGNERERRVLDRFYRLATEYAALSREPTIADFLLYLDQVQEIAVDTKGESGEDAVQIMTIHQSKGKEFPVVFLVDLSEGRFPVRYRAKPFSVPGDLARSLLPDEDERELFRQEERRLCYVAMTRAEERLYLTRAVMYDGRKTEAKPSPFLNALHYTEHPLIRLVRVPAPETVADGVMLSDLEQAQQRLQGEAIRAVAEMRLSTALQRLMDLERCRLLAAGDDPASFDRNAFLSVAAPPFDLEVRAGVRSEPGLTDDIRLSASALSTYDDCPLRFKFGTVLRVPTRPKTYFSLGTAVHAVCEAMARRKMEGGSVGLDDALLALEQVWSPVGYPSRKKEEEDREKASEMVATYAAWEEANRNEVVDVERWFEFSIDGVRFVGSIDRLERTPEGRYVVVDYKTGNSRAFTKKALPENIQLNLYSLAVQELFGELPERATFFFVKDKKELSYAPTEETVAAFRERVSGYIQRIRAGEFPAVTGYGCKHCDYRMLCDGMEGDRT</sequence>
<dbReference type="GO" id="GO:0004527">
    <property type="term" value="F:exonuclease activity"/>
    <property type="evidence" value="ECO:0007669"/>
    <property type="project" value="UniProtKB-KW"/>
</dbReference>
<keyword evidence="3 15" id="KW-0547">Nucleotide-binding</keyword>
<comment type="catalytic activity">
    <reaction evidence="14">
        <text>ATP + H2O = ADP + phosphate + H(+)</text>
        <dbReference type="Rhea" id="RHEA:13065"/>
        <dbReference type="ChEBI" id="CHEBI:15377"/>
        <dbReference type="ChEBI" id="CHEBI:15378"/>
        <dbReference type="ChEBI" id="CHEBI:30616"/>
        <dbReference type="ChEBI" id="CHEBI:43474"/>
        <dbReference type="ChEBI" id="CHEBI:456216"/>
        <dbReference type="EC" id="5.6.2.4"/>
    </reaction>
</comment>
<dbReference type="RefSeq" id="WP_130647038.1">
    <property type="nucleotide sequence ID" value="NZ_PGCL01000003.1"/>
</dbReference>
<comment type="similarity">
    <text evidence="1">Belongs to the helicase family. UvrD subfamily.</text>
</comment>
<reference evidence="18 19" key="1">
    <citation type="submission" date="2017-11" db="EMBL/GenBank/DDBJ databases">
        <title>Isolation and Characterization of Methanofollis Species from Methane Seep Offshore SW Taiwan.</title>
        <authorList>
            <person name="Teng N.-H."/>
            <person name="Lai M.-C."/>
            <person name="Chen S.-C."/>
        </authorList>
    </citation>
    <scope>NUCLEOTIDE SEQUENCE [LARGE SCALE GENOMIC DNA]</scope>
    <source>
        <strain evidence="18 19">FWC-SCC2</strain>
    </source>
</reference>
<dbReference type="InterPro" id="IPR027417">
    <property type="entry name" value="P-loop_NTPase"/>
</dbReference>
<dbReference type="GO" id="GO:0043138">
    <property type="term" value="F:3'-5' DNA helicase activity"/>
    <property type="evidence" value="ECO:0007669"/>
    <property type="project" value="UniProtKB-EC"/>
</dbReference>
<gene>
    <name evidence="18" type="ORF">CUJ86_07980</name>
</gene>
<keyword evidence="4" id="KW-0227">DNA damage</keyword>
<evidence type="ECO:0000256" key="2">
    <source>
        <dbReference type="ARBA" id="ARBA00022722"/>
    </source>
</evidence>